<comment type="caution">
    <text evidence="1">The sequence shown here is derived from an EMBL/GenBank/DDBJ whole genome shotgun (WGS) entry which is preliminary data.</text>
</comment>
<proteinExistence type="predicted"/>
<dbReference type="InterPro" id="IPR023170">
    <property type="entry name" value="HhH_base_excis_C"/>
</dbReference>
<gene>
    <name evidence="1" type="ORF">HRbin17_01584</name>
</gene>
<evidence type="ECO:0000313" key="1">
    <source>
        <dbReference type="EMBL" id="GBC99063.1"/>
    </source>
</evidence>
<evidence type="ECO:0008006" key="3">
    <source>
        <dbReference type="Google" id="ProtNLM"/>
    </source>
</evidence>
<dbReference type="GO" id="GO:0003824">
    <property type="term" value="F:catalytic activity"/>
    <property type="evidence" value="ECO:0007669"/>
    <property type="project" value="InterPro"/>
</dbReference>
<dbReference type="EMBL" id="BEHT01000020">
    <property type="protein sequence ID" value="GBC99063.1"/>
    <property type="molecule type" value="Genomic_DNA"/>
</dbReference>
<reference evidence="2" key="1">
    <citation type="submission" date="2017-09" db="EMBL/GenBank/DDBJ databases">
        <title>Metaegenomics of thermophilic ammonia-oxidizing enrichment culture.</title>
        <authorList>
            <person name="Kato S."/>
            <person name="Suzuki K."/>
        </authorList>
    </citation>
    <scope>NUCLEOTIDE SEQUENCE [LARGE SCALE GENOMIC DNA]</scope>
</reference>
<dbReference type="AlphaFoldDB" id="A0A2H5XD04"/>
<dbReference type="Proteomes" id="UP000236173">
    <property type="component" value="Unassembled WGS sequence"/>
</dbReference>
<dbReference type="InterPro" id="IPR011257">
    <property type="entry name" value="DNA_glycosylase"/>
</dbReference>
<evidence type="ECO:0000313" key="2">
    <source>
        <dbReference type="Proteomes" id="UP000236173"/>
    </source>
</evidence>
<protein>
    <recommendedName>
        <fullName evidence="3">DNA-(apurinic or apyrimidinic site) lyase</fullName>
    </recommendedName>
</protein>
<organism evidence="1 2">
    <name type="scientific">Candidatus Fervidibacter japonicus</name>
    <dbReference type="NCBI Taxonomy" id="2035412"/>
    <lineage>
        <taxon>Bacteria</taxon>
        <taxon>Candidatus Fervidibacterota</taxon>
        <taxon>Candidatus Fervidibacter</taxon>
    </lineage>
</organism>
<sequence>MPRVIQKGLSDDELVQFLQRLQSIGQDFWQRNWRESMALPEDLPLHDHEAITRFLLLRTLLNQQGDTNKVRELVRALFAAFKRQLLDEPLKVVSQFYEVLAVFYRVGGEKGAKIYRVGALGGIKPLSLFLYRFAAFAFFISGLDRLLYEIVEDKLQQGVHNLWAFFRDDPILNGGWVGNDPKAVRMLTNWLIWLFGAIWRKVDVNLEDTLMVVDGHVDKVFCRAGAVKTVVYEPQRPFIIVAKDIRSGIETLVKGAPQAIPMFVDEGAFTIAMNWCFETQPNCAECPIRTACLAGRGSDEHLRWSAYRQNLP</sequence>
<name>A0A2H5XD04_9BACT</name>
<dbReference type="SUPFAM" id="SSF48150">
    <property type="entry name" value="DNA-glycosylase"/>
    <property type="match status" value="1"/>
</dbReference>
<accession>A0A2H5XD04</accession>
<dbReference type="GO" id="GO:0006281">
    <property type="term" value="P:DNA repair"/>
    <property type="evidence" value="ECO:0007669"/>
    <property type="project" value="InterPro"/>
</dbReference>
<dbReference type="Gene3D" id="1.10.1670.10">
    <property type="entry name" value="Helix-hairpin-Helix base-excision DNA repair enzymes (C-terminal)"/>
    <property type="match status" value="1"/>
</dbReference>